<protein>
    <submittedName>
        <fullName evidence="1">Uncharacterized protein</fullName>
    </submittedName>
</protein>
<name>A0A0L8FXC1_OCTBM</name>
<accession>A0A0L8FXC1</accession>
<evidence type="ECO:0000313" key="1">
    <source>
        <dbReference type="EMBL" id="KOF69328.1"/>
    </source>
</evidence>
<proteinExistence type="predicted"/>
<dbReference type="AlphaFoldDB" id="A0A0L8FXC1"/>
<sequence length="49" mass="5784">MLEGELAAIFSRLFDSALFSLFGYFNHYRWYIGMIATSKDSMSFEYKID</sequence>
<reference evidence="1" key="1">
    <citation type="submission" date="2015-07" db="EMBL/GenBank/DDBJ databases">
        <title>MeaNS - Measles Nucleotide Surveillance Program.</title>
        <authorList>
            <person name="Tran T."/>
            <person name="Druce J."/>
        </authorList>
    </citation>
    <scope>NUCLEOTIDE SEQUENCE</scope>
    <source>
        <strain evidence="1">UCB-OBI-ISO-001</strain>
        <tissue evidence="1">Gonad</tissue>
    </source>
</reference>
<organism evidence="1">
    <name type="scientific">Octopus bimaculoides</name>
    <name type="common">California two-spotted octopus</name>
    <dbReference type="NCBI Taxonomy" id="37653"/>
    <lineage>
        <taxon>Eukaryota</taxon>
        <taxon>Metazoa</taxon>
        <taxon>Spiralia</taxon>
        <taxon>Lophotrochozoa</taxon>
        <taxon>Mollusca</taxon>
        <taxon>Cephalopoda</taxon>
        <taxon>Coleoidea</taxon>
        <taxon>Octopodiformes</taxon>
        <taxon>Octopoda</taxon>
        <taxon>Incirrata</taxon>
        <taxon>Octopodidae</taxon>
        <taxon>Octopus</taxon>
    </lineage>
</organism>
<gene>
    <name evidence="1" type="ORF">OCBIM_22005172mg</name>
</gene>
<dbReference type="EMBL" id="KQ425538">
    <property type="protein sequence ID" value="KOF69328.1"/>
    <property type="molecule type" value="Genomic_DNA"/>
</dbReference>